<reference evidence="2 3" key="1">
    <citation type="submission" date="2017-09" db="EMBL/GenBank/DDBJ databases">
        <title>Bacterial strain isolated from the female urinary microbiota.</title>
        <authorList>
            <person name="Thomas-White K."/>
            <person name="Kumar N."/>
            <person name="Forster S."/>
            <person name="Putonti C."/>
            <person name="Lawley T."/>
            <person name="Wolfe A.J."/>
        </authorList>
    </citation>
    <scope>NUCLEOTIDE SEQUENCE [LARGE SCALE GENOMIC DNA]</scope>
    <source>
        <strain evidence="2 3">UMB0908</strain>
    </source>
</reference>
<dbReference type="GeneID" id="95320705"/>
<dbReference type="Proteomes" id="UP000235363">
    <property type="component" value="Unassembled WGS sequence"/>
</dbReference>
<comment type="caution">
    <text evidence="1">The sequence shown here is derived from an EMBL/GenBank/DDBJ whole genome shotgun (WGS) entry which is preliminary data.</text>
</comment>
<evidence type="ECO:0000313" key="3">
    <source>
        <dbReference type="Proteomes" id="UP000235363"/>
    </source>
</evidence>
<dbReference type="EMBL" id="PNHF01000023">
    <property type="protein sequence ID" value="PMC61684.1"/>
    <property type="molecule type" value="Genomic_DNA"/>
</dbReference>
<dbReference type="InterPro" id="IPR012675">
    <property type="entry name" value="Beta-grasp_dom_sf"/>
</dbReference>
<gene>
    <name evidence="2" type="ORF">CJ204_09770</name>
    <name evidence="1" type="ORF">HF852_03640</name>
</gene>
<dbReference type="OrthoDB" id="3733636at2"/>
<name>A0A0M2XLD2_9CORY</name>
<evidence type="ECO:0000313" key="1">
    <source>
        <dbReference type="EMBL" id="NMF08706.1"/>
    </source>
</evidence>
<accession>A0A0M2XLD2</accession>
<dbReference type="STRING" id="1725.WU86_10380"/>
<dbReference type="Proteomes" id="UP000589552">
    <property type="component" value="Unassembled WGS sequence"/>
</dbReference>
<sequence length="93" mass="9697">MTESPTAATTASRTATLTFFASAAEAAGRPTMDVPVRDGDSYRDVLLRSAEGNDRLGRIVDGSAVFAAGELVRDLDRPATVDQLDVLPPFAGG</sequence>
<dbReference type="Gene3D" id="3.10.20.30">
    <property type="match status" value="1"/>
</dbReference>
<dbReference type="SUPFAM" id="SSF54285">
    <property type="entry name" value="MoaD/ThiS"/>
    <property type="match status" value="1"/>
</dbReference>
<reference evidence="1 4" key="2">
    <citation type="submission" date="2020-04" db="EMBL/GenBank/DDBJ databases">
        <authorList>
            <person name="Hitch T.C.A."/>
            <person name="Wylensek D."/>
            <person name="Clavel T."/>
        </authorList>
    </citation>
    <scope>NUCLEOTIDE SEQUENCE [LARGE SCALE GENOMIC DNA]</scope>
    <source>
        <strain evidence="1 4">BL-383-APC-2I</strain>
    </source>
</reference>
<evidence type="ECO:0000313" key="2">
    <source>
        <dbReference type="EMBL" id="PMC61684.1"/>
    </source>
</evidence>
<dbReference type="InterPro" id="IPR016155">
    <property type="entry name" value="Mopterin_synth/thiamin_S_b"/>
</dbReference>
<dbReference type="AlphaFoldDB" id="A0A0M2XLD2"/>
<organism evidence="1 4">
    <name type="scientific">Corynebacterium xerosis</name>
    <dbReference type="NCBI Taxonomy" id="1725"/>
    <lineage>
        <taxon>Bacteria</taxon>
        <taxon>Bacillati</taxon>
        <taxon>Actinomycetota</taxon>
        <taxon>Actinomycetes</taxon>
        <taxon>Mycobacteriales</taxon>
        <taxon>Corynebacteriaceae</taxon>
        <taxon>Corynebacterium</taxon>
    </lineage>
</organism>
<dbReference type="EMBL" id="JABAGA010000001">
    <property type="protein sequence ID" value="NMF08706.1"/>
    <property type="molecule type" value="Genomic_DNA"/>
</dbReference>
<proteinExistence type="predicted"/>
<protein>
    <submittedName>
        <fullName evidence="1">MoaD/ThiS family protein</fullName>
    </submittedName>
    <submittedName>
        <fullName evidence="2">Molybdopterin synthase sulfur carrier subunit</fullName>
    </submittedName>
</protein>
<evidence type="ECO:0000313" key="4">
    <source>
        <dbReference type="Proteomes" id="UP000589552"/>
    </source>
</evidence>
<dbReference type="RefSeq" id="WP_046651248.1">
    <property type="nucleotide sequence ID" value="NZ_JABAGA010000001.1"/>
</dbReference>